<dbReference type="Proteomes" id="UP000623509">
    <property type="component" value="Unassembled WGS sequence"/>
</dbReference>
<dbReference type="OrthoDB" id="9792847at2"/>
<evidence type="ECO:0000313" key="4">
    <source>
        <dbReference type="Proteomes" id="UP000216107"/>
    </source>
</evidence>
<feature type="transmembrane region" description="Helical" evidence="1">
    <location>
        <begin position="189"/>
        <end position="210"/>
    </location>
</feature>
<dbReference type="Proteomes" id="UP000216107">
    <property type="component" value="Unassembled WGS sequence"/>
</dbReference>
<accession>A0A272EY99</accession>
<dbReference type="InterPro" id="IPR002798">
    <property type="entry name" value="SpoIIM-like"/>
</dbReference>
<keyword evidence="1" id="KW-0812">Transmembrane</keyword>
<feature type="transmembrane region" description="Helical" evidence="1">
    <location>
        <begin position="294"/>
        <end position="314"/>
    </location>
</feature>
<dbReference type="EMBL" id="MDUX01000005">
    <property type="protein sequence ID" value="KAF7600476.1"/>
    <property type="molecule type" value="Genomic_DNA"/>
</dbReference>
<dbReference type="AlphaFoldDB" id="A0A272EY99"/>
<organism evidence="3 4">
    <name type="scientific">Candidatus Dactylopiibacterium carminicum</name>
    <dbReference type="NCBI Taxonomy" id="857335"/>
    <lineage>
        <taxon>Bacteria</taxon>
        <taxon>Pseudomonadati</taxon>
        <taxon>Pseudomonadota</taxon>
        <taxon>Betaproteobacteria</taxon>
        <taxon>Rhodocyclales</taxon>
        <taxon>Rhodocyclaceae</taxon>
        <taxon>Candidatus Dactylopiibacterium</taxon>
    </lineage>
</organism>
<evidence type="ECO:0000313" key="5">
    <source>
        <dbReference type="Proteomes" id="UP000623509"/>
    </source>
</evidence>
<reference evidence="3 4" key="2">
    <citation type="submission" date="2017-07" db="EMBL/GenBank/DDBJ databases">
        <title>Candidatus Dactylopiibacterium carminicum, a nitrogen-fixing symbiont of the cochineal insect Dactylopius coccus and Dactylopius opuntiae (Hemiptera: Coccoidea: Dactylopiidae).</title>
        <authorList>
            <person name="Vera A."/>
        </authorList>
    </citation>
    <scope>NUCLEOTIDE SEQUENCE [LARGE SCALE GENOMIC DNA]</scope>
    <source>
        <strain evidence="3 4">NFDCM</strain>
    </source>
</reference>
<dbReference type="PANTHER" id="PTHR35337">
    <property type="entry name" value="SLR1478 PROTEIN"/>
    <property type="match status" value="1"/>
</dbReference>
<evidence type="ECO:0000313" key="3">
    <source>
        <dbReference type="EMBL" id="PAS95098.1"/>
    </source>
</evidence>
<evidence type="ECO:0000256" key="1">
    <source>
        <dbReference type="SAM" id="Phobius"/>
    </source>
</evidence>
<gene>
    <name evidence="2" type="ORF">BGI27_02730</name>
    <name evidence="3" type="ORF">CGU29_01210</name>
</gene>
<dbReference type="EMBL" id="NMRN01000002">
    <property type="protein sequence ID" value="PAS95098.1"/>
    <property type="molecule type" value="Genomic_DNA"/>
</dbReference>
<comment type="caution">
    <text evidence="3">The sequence shown here is derived from an EMBL/GenBank/DDBJ whole genome shotgun (WGS) entry which is preliminary data.</text>
</comment>
<feature type="transmembrane region" description="Helical" evidence="1">
    <location>
        <begin position="102"/>
        <end position="124"/>
    </location>
</feature>
<feature type="transmembrane region" description="Helical" evidence="1">
    <location>
        <begin position="270"/>
        <end position="288"/>
    </location>
</feature>
<keyword evidence="1" id="KW-0472">Membrane</keyword>
<feature type="transmembrane region" description="Helical" evidence="1">
    <location>
        <begin position="230"/>
        <end position="249"/>
    </location>
</feature>
<reference evidence="2 5" key="1">
    <citation type="submission" date="2016-08" db="EMBL/GenBank/DDBJ databases">
        <title>Candidatus Dactylopiibacterium carminicum genome sequence.</title>
        <authorList>
            <person name="Ramirez-Puebla S.T."/>
            <person name="Ormeno-Orrillo E."/>
            <person name="Vera-Ponce De Leon A."/>
            <person name="Luis L."/>
            <person name="Sanchez-Flores A."/>
            <person name="Monica R."/>
            <person name="Martinez-Romero E."/>
        </authorList>
    </citation>
    <scope>NUCLEOTIDE SEQUENCE [LARGE SCALE GENOMIC DNA]</scope>
    <source>
        <strain evidence="2">END1</strain>
    </source>
</reference>
<name>A0A272EY99_9RHOO</name>
<protein>
    <submittedName>
        <fullName evidence="2">Stage II sporulation protein M</fullName>
    </submittedName>
</protein>
<sequence length="321" mass="35313">MKQAQFEALHETGWQAFADWLKKRRGAQPPFPPEELPARYRNLCQQLALTRERDYSLALVERLHDLVQQGHDHLYSGDGDFWRRLRRYAGGGFAADVRAHRVWVLAAALLLFGPMLLMMLAVHLNPEFAYLVVSPEQVRGFVEMYRDGTTALGRTARDAGTDFSMFGFYIFNNVSIAFRCFAGGLLGGVLTVFSLVFNGLLFGVVEMRLVQAGLGENFYSFVVGHSGFELGGIVLAGAAGLRLGAALLAPGRRSRSDALRETGRSLIGMVCGLAVMLVIAALIEAFWSPLRLPFPVKLGVGGALSLLPMLYFVFAGRRHGT</sequence>
<keyword evidence="5" id="KW-1185">Reference proteome</keyword>
<feature type="transmembrane region" description="Helical" evidence="1">
    <location>
        <begin position="163"/>
        <end position="182"/>
    </location>
</feature>
<dbReference type="PANTHER" id="PTHR35337:SF1">
    <property type="entry name" value="SLR1478 PROTEIN"/>
    <property type="match status" value="1"/>
</dbReference>
<dbReference type="Pfam" id="PF01944">
    <property type="entry name" value="SpoIIM"/>
    <property type="match status" value="1"/>
</dbReference>
<keyword evidence="1" id="KW-1133">Transmembrane helix</keyword>
<dbReference type="RefSeq" id="WP_095523390.1">
    <property type="nucleotide sequence ID" value="NZ_MDUX01000005.1"/>
</dbReference>
<proteinExistence type="predicted"/>
<evidence type="ECO:0000313" key="2">
    <source>
        <dbReference type="EMBL" id="KAF7600476.1"/>
    </source>
</evidence>